<dbReference type="Gene3D" id="2.40.30.130">
    <property type="match status" value="1"/>
</dbReference>
<dbReference type="Gene3D" id="3.30.54.20">
    <property type="match status" value="1"/>
</dbReference>
<keyword evidence="15" id="KW-1185">Reference proteome</keyword>
<reference evidence="14 15" key="1">
    <citation type="submission" date="2021-08" db="EMBL/GenBank/DDBJ databases">
        <title>WGS of actinomycetes from Thailand.</title>
        <authorList>
            <person name="Thawai C."/>
        </authorList>
    </citation>
    <scope>NUCLEOTIDE SEQUENCE [LARGE SCALE GENOMIC DNA]</scope>
    <source>
        <strain evidence="14 15">PLK6-54</strain>
    </source>
</reference>
<dbReference type="PANTHER" id="PTHR11777">
    <property type="entry name" value="ALANYL-TRNA SYNTHETASE"/>
    <property type="match status" value="1"/>
</dbReference>
<dbReference type="Gene3D" id="3.30.980.10">
    <property type="entry name" value="Threonyl-trna Synthetase, Chain A, domain 2"/>
    <property type="match status" value="1"/>
</dbReference>
<protein>
    <recommendedName>
        <fullName evidence="11">Alanine--tRNA ligase</fullName>
        <ecNumber evidence="11">6.1.1.7</ecNumber>
    </recommendedName>
    <alternativeName>
        <fullName evidence="11">Alanyl-tRNA synthetase</fullName>
        <shortName evidence="11">AlaRS</shortName>
    </alternativeName>
</protein>
<organism evidence="14 15">
    <name type="scientific">Actinacidiphila acidipaludis</name>
    <dbReference type="NCBI Taxonomy" id="2873382"/>
    <lineage>
        <taxon>Bacteria</taxon>
        <taxon>Bacillati</taxon>
        <taxon>Actinomycetota</taxon>
        <taxon>Actinomycetes</taxon>
        <taxon>Kitasatosporales</taxon>
        <taxon>Streptomycetaceae</taxon>
        <taxon>Actinacidiphila</taxon>
    </lineage>
</organism>
<evidence type="ECO:0000259" key="13">
    <source>
        <dbReference type="PROSITE" id="PS50860"/>
    </source>
</evidence>
<keyword evidence="5 11" id="KW-0067">ATP-binding</keyword>
<dbReference type="InterPro" id="IPR018163">
    <property type="entry name" value="Thr/Ala-tRNA-synth_IIc_edit"/>
</dbReference>
<dbReference type="InterPro" id="IPR023033">
    <property type="entry name" value="Ala_tRNA_ligase_euk/bac"/>
</dbReference>
<dbReference type="SUPFAM" id="SSF55681">
    <property type="entry name" value="Class II aaRS and biotin synthetases"/>
    <property type="match status" value="1"/>
</dbReference>
<gene>
    <name evidence="11 14" type="primary">alaS</name>
    <name evidence="14" type="ORF">K7862_19930</name>
</gene>
<dbReference type="SUPFAM" id="SSF55186">
    <property type="entry name" value="ThrRS/AlaRS common domain"/>
    <property type="match status" value="1"/>
</dbReference>
<comment type="subcellular location">
    <subcellularLocation>
        <location evidence="11">Cytoplasm</location>
    </subcellularLocation>
</comment>
<keyword evidence="2 11" id="KW-0820">tRNA-binding</keyword>
<keyword evidence="4 11" id="KW-0547">Nucleotide-binding</keyword>
<evidence type="ECO:0000256" key="2">
    <source>
        <dbReference type="ARBA" id="ARBA00022555"/>
    </source>
</evidence>
<keyword evidence="11" id="KW-0963">Cytoplasm</keyword>
<feature type="domain" description="Alanyl-transfer RNA synthetases family profile" evidence="13">
    <location>
        <begin position="1"/>
        <end position="718"/>
    </location>
</feature>
<proteinExistence type="inferred from homology"/>
<dbReference type="InterPro" id="IPR002318">
    <property type="entry name" value="Ala-tRNA-lgiase_IIc"/>
</dbReference>
<dbReference type="InterPro" id="IPR018164">
    <property type="entry name" value="Ala-tRNA-synth_IIc_N"/>
</dbReference>
<dbReference type="HAMAP" id="MF_00036_B">
    <property type="entry name" value="Ala_tRNA_synth_B"/>
    <property type="match status" value="1"/>
</dbReference>
<comment type="cofactor">
    <cofactor evidence="11">
        <name>Zn(2+)</name>
        <dbReference type="ChEBI" id="CHEBI:29105"/>
    </cofactor>
    <text evidence="11">Binds 1 zinc ion per subunit.</text>
</comment>
<dbReference type="GO" id="GO:0004813">
    <property type="term" value="F:alanine-tRNA ligase activity"/>
    <property type="evidence" value="ECO:0007669"/>
    <property type="project" value="UniProtKB-EC"/>
</dbReference>
<dbReference type="Proteomes" id="UP000778578">
    <property type="component" value="Unassembled WGS sequence"/>
</dbReference>
<accession>A0ABS7QBQ8</accession>
<feature type="binding site" evidence="11">
    <location>
        <position position="577"/>
    </location>
    <ligand>
        <name>Zn(2+)</name>
        <dbReference type="ChEBI" id="CHEBI:29105"/>
    </ligand>
</feature>
<dbReference type="SUPFAM" id="SSF50447">
    <property type="entry name" value="Translation proteins"/>
    <property type="match status" value="1"/>
</dbReference>
<comment type="function">
    <text evidence="9 11">Catalyzes the attachment of alanine to tRNA(Ala) in a two-step reaction: alanine is first activated by ATP to form Ala-AMP and then transferred to the acceptor end of tRNA(Ala). Also edits incorrectly charged Ser-tRNA(Ala) and Gly-tRNA(Ala) via its editing domain.</text>
</comment>
<feature type="binding site" evidence="11">
    <location>
        <position position="675"/>
    </location>
    <ligand>
        <name>Zn(2+)</name>
        <dbReference type="ChEBI" id="CHEBI:29105"/>
    </ligand>
</feature>
<dbReference type="PRINTS" id="PR00980">
    <property type="entry name" value="TRNASYNTHALA"/>
</dbReference>
<dbReference type="RefSeq" id="WP_222964365.1">
    <property type="nucleotide sequence ID" value="NZ_JAINZZ010000024.1"/>
</dbReference>
<dbReference type="Gene3D" id="3.10.310.40">
    <property type="match status" value="1"/>
</dbReference>
<dbReference type="PROSITE" id="PS50860">
    <property type="entry name" value="AA_TRNA_LIGASE_II_ALA"/>
    <property type="match status" value="1"/>
</dbReference>
<evidence type="ECO:0000256" key="1">
    <source>
        <dbReference type="ARBA" id="ARBA00008226"/>
    </source>
</evidence>
<keyword evidence="11" id="KW-0862">Zinc</keyword>
<keyword evidence="3 11" id="KW-0436">Ligase</keyword>
<evidence type="ECO:0000256" key="12">
    <source>
        <dbReference type="SAM" id="Coils"/>
    </source>
</evidence>
<sequence length="889" mass="95662">MESAEIRRRWLRFFEERGHTVVPSASLIADDPTLLLVPAGMVPFKPYFLGEVKPPFARATSVQKCVRTPDIEEVGKTTRHGTFFQMCGNFSFGDYFKEGAITYAWELLTTPQDQGGYGLEPEKLWITVYEEDDEAEAIWRDVIGVPAERIQRLGKGPNFWSMGVPGPCGPCSEINYDRGPEFGVEGGPAVNDERYVEIWNLVFMQYERGAGEGKEDFPILGDLPAKNIDTGLGLERLAMILQGVQNMYETDTLRAVIETATALTGVHYGADHESDVSLRVVADHMRTAVMLIGDGVTPGNEGRGYVLRRIMRRAIRNMRLMGADRPVVAELVDVVIGMMGQQYPELINDRKRIESVALAEESRFLKTLSAGTNILDTAVSETKAKGGTVLAGEQAFLLHDTWGFPIDLTLEMASEQGLSVDEDGFRRLMKEQRDRAKADARAKKTGHADLSAYREVADRSGATVFTGYTQDTNEATVVGLLVDGLPSPAASEGDEVEVVLDRTPFYAEGGGQLADRGRIKIEGGAVVEVRDVQQPVPGVSVHKGVVQVGEVTVGAAAEAQIDITRRRAIARAHSATHLTHQALRDALGPTAAQAGSENSPGRFRFDFGAPAAVPGTVLTDVEQKINEVLARELDVTAEVMPIAEAKRQGAIAEFGEKYGEQVRVVTIGDFSKELCGGTHVHNTAQLGLVKLLGESSIGSGVRRVEALVGVDAYNFLAREHTLVAQLTDLVKGRPEELPEKISGMLAKLKDAEKEIEKFRAEKVLQAAAGLAEAAEDVKGVALVTGAVPDGTGADDLRRLVLDVRQRITGGRPAVVALFTVAGGRPLTVIATNEAARERGVKAGELVRTAAKTLGGGGGGKDDVAQGGGQNPAAVAEAMEAVRRLVAEKA</sequence>
<dbReference type="InterPro" id="IPR045864">
    <property type="entry name" value="aa-tRNA-synth_II/BPL/LPL"/>
</dbReference>
<dbReference type="InterPro" id="IPR018162">
    <property type="entry name" value="Ala-tRNA-ligase_IIc_anticod-bd"/>
</dbReference>
<dbReference type="Gene3D" id="3.30.930.10">
    <property type="entry name" value="Bira Bifunctional Protein, Domain 2"/>
    <property type="match status" value="1"/>
</dbReference>
<comment type="catalytic activity">
    <reaction evidence="10 11">
        <text>tRNA(Ala) + L-alanine + ATP = L-alanyl-tRNA(Ala) + AMP + diphosphate</text>
        <dbReference type="Rhea" id="RHEA:12540"/>
        <dbReference type="Rhea" id="RHEA-COMP:9657"/>
        <dbReference type="Rhea" id="RHEA-COMP:9923"/>
        <dbReference type="ChEBI" id="CHEBI:30616"/>
        <dbReference type="ChEBI" id="CHEBI:33019"/>
        <dbReference type="ChEBI" id="CHEBI:57972"/>
        <dbReference type="ChEBI" id="CHEBI:78442"/>
        <dbReference type="ChEBI" id="CHEBI:78497"/>
        <dbReference type="ChEBI" id="CHEBI:456215"/>
        <dbReference type="EC" id="6.1.1.7"/>
    </reaction>
</comment>
<keyword evidence="11" id="KW-0479">Metal-binding</keyword>
<name>A0ABS7QBQ8_9ACTN</name>
<dbReference type="InterPro" id="IPR003156">
    <property type="entry name" value="DHHA1_dom"/>
</dbReference>
<dbReference type="NCBIfam" id="TIGR00344">
    <property type="entry name" value="alaS"/>
    <property type="match status" value="1"/>
</dbReference>
<feature type="binding site" evidence="11">
    <location>
        <position position="679"/>
    </location>
    <ligand>
        <name>Zn(2+)</name>
        <dbReference type="ChEBI" id="CHEBI:29105"/>
    </ligand>
</feature>
<evidence type="ECO:0000256" key="10">
    <source>
        <dbReference type="ARBA" id="ARBA00048300"/>
    </source>
</evidence>
<evidence type="ECO:0000313" key="14">
    <source>
        <dbReference type="EMBL" id="MBY8879885.1"/>
    </source>
</evidence>
<feature type="coiled-coil region" evidence="12">
    <location>
        <begin position="741"/>
        <end position="768"/>
    </location>
</feature>
<comment type="domain">
    <text evidence="11">Consists of three domains; the N-terminal catalytic domain, the editing domain and the C-terminal C-Ala domain. The editing domain removes incorrectly charged amino acids, while the C-Ala domain, along with tRNA(Ala), serves as a bridge to cooperatively bring together the editing and aminoacylation centers thus stimulating deacylation of misacylated tRNAs.</text>
</comment>
<evidence type="ECO:0000256" key="4">
    <source>
        <dbReference type="ARBA" id="ARBA00022741"/>
    </source>
</evidence>
<dbReference type="InterPro" id="IPR050058">
    <property type="entry name" value="Ala-tRNA_ligase"/>
</dbReference>
<dbReference type="Pfam" id="PF07973">
    <property type="entry name" value="tRNA_SAD"/>
    <property type="match status" value="1"/>
</dbReference>
<feature type="binding site" evidence="11">
    <location>
        <position position="573"/>
    </location>
    <ligand>
        <name>Zn(2+)</name>
        <dbReference type="ChEBI" id="CHEBI:29105"/>
    </ligand>
</feature>
<dbReference type="Pfam" id="PF02272">
    <property type="entry name" value="DHHA1"/>
    <property type="match status" value="1"/>
</dbReference>
<dbReference type="InterPro" id="IPR012947">
    <property type="entry name" value="tRNA_SAD"/>
</dbReference>
<evidence type="ECO:0000256" key="8">
    <source>
        <dbReference type="ARBA" id="ARBA00023146"/>
    </source>
</evidence>
<dbReference type="EC" id="6.1.1.7" evidence="11"/>
<dbReference type="Gene3D" id="6.10.250.550">
    <property type="match status" value="1"/>
</dbReference>
<dbReference type="SMART" id="SM00863">
    <property type="entry name" value="tRNA_SAD"/>
    <property type="match status" value="1"/>
</dbReference>
<comment type="caution">
    <text evidence="14">The sequence shown here is derived from an EMBL/GenBank/DDBJ whole genome shotgun (WGS) entry which is preliminary data.</text>
</comment>
<comment type="similarity">
    <text evidence="1 11">Belongs to the class-II aminoacyl-tRNA synthetase family.</text>
</comment>
<dbReference type="EMBL" id="JAINZZ010000024">
    <property type="protein sequence ID" value="MBY8879885.1"/>
    <property type="molecule type" value="Genomic_DNA"/>
</dbReference>
<keyword evidence="8 11" id="KW-0030">Aminoacyl-tRNA synthetase</keyword>
<dbReference type="CDD" id="cd00673">
    <property type="entry name" value="AlaRS_core"/>
    <property type="match status" value="1"/>
</dbReference>
<dbReference type="Pfam" id="PF01411">
    <property type="entry name" value="tRNA-synt_2c"/>
    <property type="match status" value="1"/>
</dbReference>
<evidence type="ECO:0000256" key="9">
    <source>
        <dbReference type="ARBA" id="ARBA00024779"/>
    </source>
</evidence>
<evidence type="ECO:0000256" key="3">
    <source>
        <dbReference type="ARBA" id="ARBA00022598"/>
    </source>
</evidence>
<evidence type="ECO:0000256" key="7">
    <source>
        <dbReference type="ARBA" id="ARBA00022917"/>
    </source>
</evidence>
<evidence type="ECO:0000256" key="6">
    <source>
        <dbReference type="ARBA" id="ARBA00022884"/>
    </source>
</evidence>
<keyword evidence="7 11" id="KW-0648">Protein biosynthesis</keyword>
<evidence type="ECO:0000256" key="11">
    <source>
        <dbReference type="HAMAP-Rule" id="MF_00036"/>
    </source>
</evidence>
<dbReference type="InterPro" id="IPR018165">
    <property type="entry name" value="Ala-tRNA-synth_IIc_core"/>
</dbReference>
<dbReference type="InterPro" id="IPR009000">
    <property type="entry name" value="Transl_B-barrel_sf"/>
</dbReference>
<evidence type="ECO:0000256" key="5">
    <source>
        <dbReference type="ARBA" id="ARBA00022840"/>
    </source>
</evidence>
<keyword evidence="6 11" id="KW-0694">RNA-binding</keyword>
<dbReference type="PANTHER" id="PTHR11777:SF9">
    <property type="entry name" value="ALANINE--TRNA LIGASE, CYTOPLASMIC"/>
    <property type="match status" value="1"/>
</dbReference>
<evidence type="ECO:0000313" key="15">
    <source>
        <dbReference type="Proteomes" id="UP000778578"/>
    </source>
</evidence>
<dbReference type="SUPFAM" id="SSF101353">
    <property type="entry name" value="Putative anticodon-binding domain of alanyl-tRNA synthetase (AlaRS)"/>
    <property type="match status" value="1"/>
</dbReference>
<keyword evidence="12" id="KW-0175">Coiled coil</keyword>